<dbReference type="PANTHER" id="PTHR30258:SF1">
    <property type="entry name" value="PROTEIN TRANSPORT PROTEIN HOFB HOMOLOG"/>
    <property type="match status" value="1"/>
</dbReference>
<gene>
    <name evidence="5" type="ORF">D0812_29790</name>
</gene>
<keyword evidence="6" id="KW-1185">Reference proteome</keyword>
<feature type="domain" description="Bacterial type II secretion system protein E" evidence="4">
    <location>
        <begin position="89"/>
        <end position="513"/>
    </location>
</feature>
<evidence type="ECO:0000313" key="6">
    <source>
        <dbReference type="Proteomes" id="UP000272136"/>
    </source>
</evidence>
<dbReference type="SUPFAM" id="SSF52540">
    <property type="entry name" value="P-loop containing nucleoside triphosphate hydrolases"/>
    <property type="match status" value="1"/>
</dbReference>
<dbReference type="InterPro" id="IPR001482">
    <property type="entry name" value="T2SS/T4SS_dom"/>
</dbReference>
<dbReference type="Gene3D" id="3.30.450.90">
    <property type="match status" value="1"/>
</dbReference>
<keyword evidence="3" id="KW-0067">ATP-binding</keyword>
<evidence type="ECO:0000256" key="1">
    <source>
        <dbReference type="ARBA" id="ARBA00006611"/>
    </source>
</evidence>
<proteinExistence type="inferred from homology"/>
<reference evidence="5 6" key="1">
    <citation type="submission" date="2018-10" db="EMBL/GenBank/DDBJ databases">
        <title>Whole Genome of Vibrio owensii strain 170502, isolated from Acute Hepatopancreatic Necrosis Disease (AHPND) shrimp.</title>
        <authorList>
            <person name="Yan M."/>
            <person name="Wang X."/>
            <person name="Wang Y."/>
        </authorList>
    </citation>
    <scope>NUCLEOTIDE SEQUENCE [LARGE SCALE GENOMIC DNA]</scope>
    <source>
        <strain evidence="5 6">1700302</strain>
        <plasmid evidence="6">pvowz2</plasmid>
    </source>
</reference>
<evidence type="ECO:0000256" key="2">
    <source>
        <dbReference type="ARBA" id="ARBA00022741"/>
    </source>
</evidence>
<sequence length="540" mass="59753">MSHFPKLTDSEEKTLLTLCRDDGYTIVNAALTVQTSNLNAPNLGRIMDLLQGSKALLGQDVIVEEVPQSVIDEALAMFSDTQHQTLKEQGEQNVVERQLQALCQTAVNENSSDVHVLTTPDSTLFLLRTVGVRRVISRFHNHQSAQNQPRQVGLALIDYVFSTLGGQDIKYTLPANDRFSLPLKVGNELRLFEWRAALIPTFDGPKLTLRCLTPKNKALSLEDMDLPTPYLATLVRMIHKRQGAIILTGPMGSGKSSLANAMLEKVDRVARNVHTLEDPVEFSQAFVSKTQVQPNLETFEGSGVKMDYAFYTKEQLRHDIDVSGIGEIRDTATAAEFCRKAETGGLALATLHTNGALGVPQTFIQHLKIPAAIVGAPDLMAMFVHVKLVRKLCDCAFSFADRDSEEAKKAYSSINSSDKLALKISQLEKLCTESELKNVRFLNPCGCEKCNKEGGVSGESGRLVVMEMIVLDDADRQFIIKEDDLGWKHHLKAQGWPDIKDHCKSRIVRGQVDILSASEQVDDLVPVPVTDIYRAMQEAL</sequence>
<dbReference type="PANTHER" id="PTHR30258">
    <property type="entry name" value="TYPE II SECRETION SYSTEM PROTEIN GSPE-RELATED"/>
    <property type="match status" value="1"/>
</dbReference>
<dbReference type="Gene3D" id="3.40.50.300">
    <property type="entry name" value="P-loop containing nucleotide triphosphate hydrolases"/>
    <property type="match status" value="1"/>
</dbReference>
<dbReference type="EMBL" id="CP033140">
    <property type="protein sequence ID" value="AYO18610.1"/>
    <property type="molecule type" value="Genomic_DNA"/>
</dbReference>
<organism evidence="5 6">
    <name type="scientific">Vibrio owensii</name>
    <dbReference type="NCBI Taxonomy" id="696485"/>
    <lineage>
        <taxon>Bacteria</taxon>
        <taxon>Pseudomonadati</taxon>
        <taxon>Pseudomonadota</taxon>
        <taxon>Gammaproteobacteria</taxon>
        <taxon>Vibrionales</taxon>
        <taxon>Vibrionaceae</taxon>
        <taxon>Vibrio</taxon>
    </lineage>
</organism>
<evidence type="ECO:0000259" key="4">
    <source>
        <dbReference type="Pfam" id="PF00437"/>
    </source>
</evidence>
<dbReference type="Proteomes" id="UP000272136">
    <property type="component" value="Plasmid pVOWZ2"/>
</dbReference>
<keyword evidence="5" id="KW-0614">Plasmid</keyword>
<evidence type="ECO:0000256" key="3">
    <source>
        <dbReference type="ARBA" id="ARBA00022840"/>
    </source>
</evidence>
<accession>A0ABM6ZS98</accession>
<comment type="similarity">
    <text evidence="1">Belongs to the GSP E family.</text>
</comment>
<name>A0ABM6ZS98_9VIBR</name>
<evidence type="ECO:0000313" key="5">
    <source>
        <dbReference type="EMBL" id="AYO18610.1"/>
    </source>
</evidence>
<dbReference type="InterPro" id="IPR027417">
    <property type="entry name" value="P-loop_NTPase"/>
</dbReference>
<dbReference type="RefSeq" id="WP_122045248.1">
    <property type="nucleotide sequence ID" value="NZ_CP033140.1"/>
</dbReference>
<protein>
    <submittedName>
        <fullName evidence="5">Type II secretion protein</fullName>
    </submittedName>
</protein>
<geneLocation type="plasmid" evidence="6">
    <name>pvowz2</name>
</geneLocation>
<dbReference type="Pfam" id="PF00437">
    <property type="entry name" value="T2SSE"/>
    <property type="match status" value="1"/>
</dbReference>
<keyword evidence="2" id="KW-0547">Nucleotide-binding</keyword>